<sequence length="132" mass="14985">MDSIVWSMLLLQMPSLSRKQGSLTTDSRESCLMMLFSLSLFRFWYISWLRSWRKWFTLGLVGLGGRAPADRDGLPDRESSQPWARSRQQLQQSRPMGERQSSSDILAGRDALVCHPGPTPGPVRLNVRMSSS</sequence>
<accession>A0ABV0QS60</accession>
<proteinExistence type="predicted"/>
<gene>
    <name evidence="2" type="ORF">XENOCAPTIV_011268</name>
</gene>
<feature type="compositionally biased region" description="Polar residues" evidence="1">
    <location>
        <begin position="80"/>
        <end position="104"/>
    </location>
</feature>
<evidence type="ECO:0000313" key="2">
    <source>
        <dbReference type="EMBL" id="MEQ2198327.1"/>
    </source>
</evidence>
<protein>
    <submittedName>
        <fullName evidence="2">Uncharacterized protein</fullName>
    </submittedName>
</protein>
<dbReference type="Proteomes" id="UP001434883">
    <property type="component" value="Unassembled WGS sequence"/>
</dbReference>
<name>A0ABV0QS60_9TELE</name>
<evidence type="ECO:0000256" key="1">
    <source>
        <dbReference type="SAM" id="MobiDB-lite"/>
    </source>
</evidence>
<reference evidence="2 3" key="1">
    <citation type="submission" date="2021-06" db="EMBL/GenBank/DDBJ databases">
        <authorList>
            <person name="Palmer J.M."/>
        </authorList>
    </citation>
    <scope>NUCLEOTIDE SEQUENCE [LARGE SCALE GENOMIC DNA]</scope>
    <source>
        <strain evidence="2 3">XC_2019</strain>
        <tissue evidence="2">Muscle</tissue>
    </source>
</reference>
<feature type="compositionally biased region" description="Basic and acidic residues" evidence="1">
    <location>
        <begin position="68"/>
        <end position="79"/>
    </location>
</feature>
<dbReference type="EMBL" id="JAHRIN010019221">
    <property type="protein sequence ID" value="MEQ2198327.1"/>
    <property type="molecule type" value="Genomic_DNA"/>
</dbReference>
<evidence type="ECO:0000313" key="3">
    <source>
        <dbReference type="Proteomes" id="UP001434883"/>
    </source>
</evidence>
<comment type="caution">
    <text evidence="2">The sequence shown here is derived from an EMBL/GenBank/DDBJ whole genome shotgun (WGS) entry which is preliminary data.</text>
</comment>
<keyword evidence="3" id="KW-1185">Reference proteome</keyword>
<feature type="region of interest" description="Disordered" evidence="1">
    <location>
        <begin position="64"/>
        <end position="132"/>
    </location>
</feature>
<organism evidence="2 3">
    <name type="scientific">Xenoophorus captivus</name>
    <dbReference type="NCBI Taxonomy" id="1517983"/>
    <lineage>
        <taxon>Eukaryota</taxon>
        <taxon>Metazoa</taxon>
        <taxon>Chordata</taxon>
        <taxon>Craniata</taxon>
        <taxon>Vertebrata</taxon>
        <taxon>Euteleostomi</taxon>
        <taxon>Actinopterygii</taxon>
        <taxon>Neopterygii</taxon>
        <taxon>Teleostei</taxon>
        <taxon>Neoteleostei</taxon>
        <taxon>Acanthomorphata</taxon>
        <taxon>Ovalentaria</taxon>
        <taxon>Atherinomorphae</taxon>
        <taxon>Cyprinodontiformes</taxon>
        <taxon>Goodeidae</taxon>
        <taxon>Xenoophorus</taxon>
    </lineage>
</organism>